<evidence type="ECO:0000313" key="5">
    <source>
        <dbReference type="EMBL" id="PWV62430.1"/>
    </source>
</evidence>
<evidence type="ECO:0000259" key="4">
    <source>
        <dbReference type="Pfam" id="PF00535"/>
    </source>
</evidence>
<accession>A0A317MWT9</accession>
<dbReference type="PANTHER" id="PTHR43685:SF5">
    <property type="entry name" value="GLYCOSYLTRANSFERASE EPSE-RELATED"/>
    <property type="match status" value="1"/>
</dbReference>
<comment type="similarity">
    <text evidence="1">Belongs to the glycosyltransferase 2 family.</text>
</comment>
<dbReference type="PANTHER" id="PTHR43685">
    <property type="entry name" value="GLYCOSYLTRANSFERASE"/>
    <property type="match status" value="1"/>
</dbReference>
<dbReference type="GO" id="GO:0016757">
    <property type="term" value="F:glycosyltransferase activity"/>
    <property type="evidence" value="ECO:0007669"/>
    <property type="project" value="UniProtKB-KW"/>
</dbReference>
<dbReference type="InterPro" id="IPR029044">
    <property type="entry name" value="Nucleotide-diphossugar_trans"/>
</dbReference>
<dbReference type="Pfam" id="PF00535">
    <property type="entry name" value="Glycos_transf_2"/>
    <property type="match status" value="1"/>
</dbReference>
<evidence type="ECO:0000256" key="3">
    <source>
        <dbReference type="ARBA" id="ARBA00022679"/>
    </source>
</evidence>
<evidence type="ECO:0000313" key="6">
    <source>
        <dbReference type="Proteomes" id="UP000246569"/>
    </source>
</evidence>
<dbReference type="AlphaFoldDB" id="A0A317MWT9"/>
<keyword evidence="3 5" id="KW-0808">Transferase</keyword>
<protein>
    <submittedName>
        <fullName evidence="5">Glycosyl transferase family 2</fullName>
    </submittedName>
</protein>
<organism evidence="5 6">
    <name type="scientific">Plasticicumulans acidivorans</name>
    <dbReference type="NCBI Taxonomy" id="886464"/>
    <lineage>
        <taxon>Bacteria</taxon>
        <taxon>Pseudomonadati</taxon>
        <taxon>Pseudomonadota</taxon>
        <taxon>Gammaproteobacteria</taxon>
        <taxon>Candidatus Competibacteraceae</taxon>
        <taxon>Plasticicumulans</taxon>
    </lineage>
</organism>
<keyword evidence="6" id="KW-1185">Reference proteome</keyword>
<dbReference type="Gene3D" id="3.90.550.10">
    <property type="entry name" value="Spore Coat Polysaccharide Biosynthesis Protein SpsA, Chain A"/>
    <property type="match status" value="1"/>
</dbReference>
<proteinExistence type="inferred from homology"/>
<name>A0A317MWT9_9GAMM</name>
<keyword evidence="2" id="KW-0328">Glycosyltransferase</keyword>
<dbReference type="InterPro" id="IPR001173">
    <property type="entry name" value="Glyco_trans_2-like"/>
</dbReference>
<comment type="caution">
    <text evidence="5">The sequence shown here is derived from an EMBL/GenBank/DDBJ whole genome shotgun (WGS) entry which is preliminary data.</text>
</comment>
<evidence type="ECO:0000256" key="1">
    <source>
        <dbReference type="ARBA" id="ARBA00006739"/>
    </source>
</evidence>
<dbReference type="SUPFAM" id="SSF53448">
    <property type="entry name" value="Nucleotide-diphospho-sugar transferases"/>
    <property type="match status" value="1"/>
</dbReference>
<evidence type="ECO:0000256" key="2">
    <source>
        <dbReference type="ARBA" id="ARBA00022676"/>
    </source>
</evidence>
<reference evidence="5 6" key="1">
    <citation type="submission" date="2018-05" db="EMBL/GenBank/DDBJ databases">
        <title>Genomic Encyclopedia of Type Strains, Phase IV (KMG-IV): sequencing the most valuable type-strain genomes for metagenomic binning, comparative biology and taxonomic classification.</title>
        <authorList>
            <person name="Goeker M."/>
        </authorList>
    </citation>
    <scope>NUCLEOTIDE SEQUENCE [LARGE SCALE GENOMIC DNA]</scope>
    <source>
        <strain evidence="5 6">DSM 23606</strain>
    </source>
</reference>
<dbReference type="EMBL" id="QGTJ01000004">
    <property type="protein sequence ID" value="PWV62430.1"/>
    <property type="molecule type" value="Genomic_DNA"/>
</dbReference>
<dbReference type="CDD" id="cd00761">
    <property type="entry name" value="Glyco_tranf_GTA_type"/>
    <property type="match status" value="1"/>
</dbReference>
<gene>
    <name evidence="5" type="ORF">C7443_104226</name>
</gene>
<dbReference type="Proteomes" id="UP000246569">
    <property type="component" value="Unassembled WGS sequence"/>
</dbReference>
<sequence>MQQPSVSVILPVRDGGDWLLAAVASVLAQDFTDFELIVVDDGSQDGATQRLPADARLRLLQQPPRGIVAALNHGMAQARGAYLARMDADDLCRRERLGAQLALLAAEPGVMICGTRVELLGAEPSAGGRAYRDWLNALTRPADIAREIYIDSPLPHPGWLLRRAAWERVGEYHAGAWPEDYDWLLRAHAAGLAMAKPAGILLDWREHPGRLTRRDPRCARPALIALKARMLAQALHGREIILWGATKTGAALCDGLRAHGAALRGFVDLDARKYRNPKRGLPVHAPGWAATQRDAIILVTVSQGSQKPLIRQQLAALGRVEGADWWFAT</sequence>
<dbReference type="InterPro" id="IPR050834">
    <property type="entry name" value="Glycosyltransf_2"/>
</dbReference>
<feature type="domain" description="Glycosyltransferase 2-like" evidence="4">
    <location>
        <begin position="7"/>
        <end position="122"/>
    </location>
</feature>